<organism evidence="2 3">
    <name type="scientific">Lasiosphaeria hispida</name>
    <dbReference type="NCBI Taxonomy" id="260671"/>
    <lineage>
        <taxon>Eukaryota</taxon>
        <taxon>Fungi</taxon>
        <taxon>Dikarya</taxon>
        <taxon>Ascomycota</taxon>
        <taxon>Pezizomycotina</taxon>
        <taxon>Sordariomycetes</taxon>
        <taxon>Sordariomycetidae</taxon>
        <taxon>Sordariales</taxon>
        <taxon>Lasiosphaeriaceae</taxon>
        <taxon>Lasiosphaeria</taxon>
    </lineage>
</organism>
<dbReference type="InterPro" id="IPR007312">
    <property type="entry name" value="Phosphoesterase"/>
</dbReference>
<evidence type="ECO:0000313" key="3">
    <source>
        <dbReference type="Proteomes" id="UP001275084"/>
    </source>
</evidence>
<dbReference type="Proteomes" id="UP001275084">
    <property type="component" value="Unassembled WGS sequence"/>
</dbReference>
<reference evidence="2" key="1">
    <citation type="journal article" date="2023" name="Mol. Phylogenet. Evol.">
        <title>Genome-scale phylogeny and comparative genomics of the fungal order Sordariales.</title>
        <authorList>
            <person name="Hensen N."/>
            <person name="Bonometti L."/>
            <person name="Westerberg I."/>
            <person name="Brannstrom I.O."/>
            <person name="Guillou S."/>
            <person name="Cros-Aarteil S."/>
            <person name="Calhoun S."/>
            <person name="Haridas S."/>
            <person name="Kuo A."/>
            <person name="Mondo S."/>
            <person name="Pangilinan J."/>
            <person name="Riley R."/>
            <person name="LaButti K."/>
            <person name="Andreopoulos B."/>
            <person name="Lipzen A."/>
            <person name="Chen C."/>
            <person name="Yan M."/>
            <person name="Daum C."/>
            <person name="Ng V."/>
            <person name="Clum A."/>
            <person name="Steindorff A."/>
            <person name="Ohm R.A."/>
            <person name="Martin F."/>
            <person name="Silar P."/>
            <person name="Natvig D.O."/>
            <person name="Lalanne C."/>
            <person name="Gautier V."/>
            <person name="Ament-Velasquez S.L."/>
            <person name="Kruys A."/>
            <person name="Hutchinson M.I."/>
            <person name="Powell A.J."/>
            <person name="Barry K."/>
            <person name="Miller A.N."/>
            <person name="Grigoriev I.V."/>
            <person name="Debuchy R."/>
            <person name="Gladieux P."/>
            <person name="Hiltunen Thoren M."/>
            <person name="Johannesson H."/>
        </authorList>
    </citation>
    <scope>NUCLEOTIDE SEQUENCE</scope>
    <source>
        <strain evidence="2">CBS 955.72</strain>
    </source>
</reference>
<keyword evidence="1" id="KW-0378">Hydrolase</keyword>
<dbReference type="Pfam" id="PF04185">
    <property type="entry name" value="Phosphoesterase"/>
    <property type="match status" value="1"/>
</dbReference>
<dbReference type="PANTHER" id="PTHR31956:SF8">
    <property type="entry name" value="ACID PHOSPHATASE PHOA (AFU_ORTHOLOGUE AFUA_1G03570)"/>
    <property type="match status" value="1"/>
</dbReference>
<comment type="caution">
    <text evidence="2">The sequence shown here is derived from an EMBL/GenBank/DDBJ whole genome shotgun (WGS) entry which is preliminary data.</text>
</comment>
<dbReference type="SUPFAM" id="SSF53649">
    <property type="entry name" value="Alkaline phosphatase-like"/>
    <property type="match status" value="1"/>
</dbReference>
<dbReference type="Gene3D" id="3.40.720.10">
    <property type="entry name" value="Alkaline Phosphatase, subunit A"/>
    <property type="match status" value="1"/>
</dbReference>
<gene>
    <name evidence="2" type="ORF">B0T25DRAFT_592095</name>
</gene>
<evidence type="ECO:0000256" key="1">
    <source>
        <dbReference type="ARBA" id="ARBA00022801"/>
    </source>
</evidence>
<proteinExistence type="predicted"/>
<dbReference type="GO" id="GO:0016788">
    <property type="term" value="F:hydrolase activity, acting on ester bonds"/>
    <property type="evidence" value="ECO:0007669"/>
    <property type="project" value="InterPro"/>
</dbReference>
<dbReference type="EMBL" id="JAUIQD010000005">
    <property type="protein sequence ID" value="KAK3350058.1"/>
    <property type="molecule type" value="Genomic_DNA"/>
</dbReference>
<dbReference type="PANTHER" id="PTHR31956">
    <property type="entry name" value="NON-SPECIFIC PHOSPHOLIPASE C4-RELATED"/>
    <property type="match status" value="1"/>
</dbReference>
<name>A0AAJ0HFT9_9PEZI</name>
<evidence type="ECO:0000313" key="2">
    <source>
        <dbReference type="EMBL" id="KAK3350058.1"/>
    </source>
</evidence>
<dbReference type="GO" id="GO:0009395">
    <property type="term" value="P:phospholipid catabolic process"/>
    <property type="evidence" value="ECO:0007669"/>
    <property type="project" value="TreeGrafter"/>
</dbReference>
<accession>A0AAJ0HFT9</accession>
<protein>
    <submittedName>
        <fullName evidence="2">Phosphoesterase family-domain-containing protein</fullName>
    </submittedName>
</protein>
<sequence length="433" mass="48169">MQDSSRAGASTVAFNAVDTHSRQPPPIVTLRPPMSTMQPSLASIYAAQETVQPSSPTSNVKGAAFDRIVQIWLENMDFDDTAANPDMQWIAEQGILLTNYFGVTHPSQPNYAAVVGGDYWGMDEDGPVSLPENISTVVDLLDTKGISWGEYMEHLPYPGFGGFNFSNQATYEDDYVRKHNPLILYDSVAHNATRVKQIKNFTSFDGDLRAEKIPQWSFITPNMTNDAHDTNLTFAATWTRNFLEPLVKNPYFMEKTLIIVSFDENDRYPVPNRVFTVLLGGAIPPALQNTTDTLYYNHYSTLSTTSVNWDLPSLGRWDCNANVFAFAAPQIDTGAAHAHAQNANVSLEGFYWNVSYPGPLSDYQFTPGWWPAPNTREKCRSGRGVLPAVVATWGANQTGSDDPIDTRYGQRYQTRKQSTVLPAVSVEEEKDHG</sequence>
<dbReference type="AlphaFoldDB" id="A0AAJ0HFT9"/>
<dbReference type="InterPro" id="IPR017850">
    <property type="entry name" value="Alkaline_phosphatase_core_sf"/>
</dbReference>
<keyword evidence="3" id="KW-1185">Reference proteome</keyword>
<reference evidence="2" key="2">
    <citation type="submission" date="2023-06" db="EMBL/GenBank/DDBJ databases">
        <authorList>
            <consortium name="Lawrence Berkeley National Laboratory"/>
            <person name="Haridas S."/>
            <person name="Hensen N."/>
            <person name="Bonometti L."/>
            <person name="Westerberg I."/>
            <person name="Brannstrom I.O."/>
            <person name="Guillou S."/>
            <person name="Cros-Aarteil S."/>
            <person name="Calhoun S."/>
            <person name="Kuo A."/>
            <person name="Mondo S."/>
            <person name="Pangilinan J."/>
            <person name="Riley R."/>
            <person name="Labutti K."/>
            <person name="Andreopoulos B."/>
            <person name="Lipzen A."/>
            <person name="Chen C."/>
            <person name="Yanf M."/>
            <person name="Daum C."/>
            <person name="Ng V."/>
            <person name="Clum A."/>
            <person name="Steindorff A."/>
            <person name="Ohm R."/>
            <person name="Martin F."/>
            <person name="Silar P."/>
            <person name="Natvig D."/>
            <person name="Lalanne C."/>
            <person name="Gautier V."/>
            <person name="Ament-Velasquez S.L."/>
            <person name="Kruys A."/>
            <person name="Hutchinson M.I."/>
            <person name="Powell A.J."/>
            <person name="Barry K."/>
            <person name="Miller A.N."/>
            <person name="Grigoriev I.V."/>
            <person name="Debuchy R."/>
            <person name="Gladieux P."/>
            <person name="Thoren M.H."/>
            <person name="Johannesson H."/>
        </authorList>
    </citation>
    <scope>NUCLEOTIDE SEQUENCE</scope>
    <source>
        <strain evidence="2">CBS 955.72</strain>
    </source>
</reference>
<dbReference type="FunFam" id="3.40.720.10:FF:000064">
    <property type="entry name" value="Probable acid phosphatase Pho610"/>
    <property type="match status" value="1"/>
</dbReference>